<feature type="domain" description="Pyruvate phosphate dikinase AMP/ATP-binding" evidence="1">
    <location>
        <begin position="1"/>
        <end position="60"/>
    </location>
</feature>
<proteinExistence type="predicted"/>
<gene>
    <name evidence="2" type="ORF">ACFOMG_02775</name>
</gene>
<dbReference type="Gene3D" id="3.30.470.20">
    <property type="entry name" value="ATP-grasp fold, B domain"/>
    <property type="match status" value="1"/>
</dbReference>
<name>A0ABV7VR68_9GAMM</name>
<evidence type="ECO:0000313" key="3">
    <source>
        <dbReference type="Proteomes" id="UP001595722"/>
    </source>
</evidence>
<sequence>MFTANPVNGDRRQALISSTWGCGEGLVSGVCNADEITVGLYDNSINTQTADKDIALRQCPDGGCGVSIVAAGVVAGGTLAVCRTFIIVCRGDCRVGLYVRRVAQFTG</sequence>
<dbReference type="SUPFAM" id="SSF56059">
    <property type="entry name" value="Glutathione synthetase ATP-binding domain-like"/>
    <property type="match status" value="1"/>
</dbReference>
<evidence type="ECO:0000313" key="2">
    <source>
        <dbReference type="EMBL" id="MFC3679036.1"/>
    </source>
</evidence>
<dbReference type="EMBL" id="JBHRYB010000001">
    <property type="protein sequence ID" value="MFC3679036.1"/>
    <property type="molecule type" value="Genomic_DNA"/>
</dbReference>
<accession>A0ABV7VR68</accession>
<dbReference type="Proteomes" id="UP001595722">
    <property type="component" value="Unassembled WGS sequence"/>
</dbReference>
<comment type="caution">
    <text evidence="2">The sequence shown here is derived from an EMBL/GenBank/DDBJ whole genome shotgun (WGS) entry which is preliminary data.</text>
</comment>
<dbReference type="Pfam" id="PF01326">
    <property type="entry name" value="PPDK_N"/>
    <property type="match status" value="1"/>
</dbReference>
<dbReference type="RefSeq" id="WP_376864641.1">
    <property type="nucleotide sequence ID" value="NZ_JBHRYB010000001.1"/>
</dbReference>
<evidence type="ECO:0000259" key="1">
    <source>
        <dbReference type="Pfam" id="PF01326"/>
    </source>
</evidence>
<protein>
    <submittedName>
        <fullName evidence="2">PEP/pyruvate-binding domain-containing protein</fullName>
    </submittedName>
</protein>
<dbReference type="InterPro" id="IPR002192">
    <property type="entry name" value="PPDK_AMP/ATP-bd"/>
</dbReference>
<organism evidence="2 3">
    <name type="scientific">Bacterioplanoides pacificum</name>
    <dbReference type="NCBI Taxonomy" id="1171596"/>
    <lineage>
        <taxon>Bacteria</taxon>
        <taxon>Pseudomonadati</taxon>
        <taxon>Pseudomonadota</taxon>
        <taxon>Gammaproteobacteria</taxon>
        <taxon>Oceanospirillales</taxon>
        <taxon>Oceanospirillaceae</taxon>
        <taxon>Bacterioplanoides</taxon>
    </lineage>
</organism>
<reference evidence="3" key="1">
    <citation type="journal article" date="2019" name="Int. J. Syst. Evol. Microbiol.">
        <title>The Global Catalogue of Microorganisms (GCM) 10K type strain sequencing project: providing services to taxonomists for standard genome sequencing and annotation.</title>
        <authorList>
            <consortium name="The Broad Institute Genomics Platform"/>
            <consortium name="The Broad Institute Genome Sequencing Center for Infectious Disease"/>
            <person name="Wu L."/>
            <person name="Ma J."/>
        </authorList>
    </citation>
    <scope>NUCLEOTIDE SEQUENCE [LARGE SCALE GENOMIC DNA]</scope>
    <source>
        <strain evidence="3">KCTC 42424</strain>
    </source>
</reference>
<keyword evidence="3" id="KW-1185">Reference proteome</keyword>